<dbReference type="Pfam" id="PF02200">
    <property type="entry name" value="STE"/>
    <property type="match status" value="1"/>
</dbReference>
<evidence type="ECO:0000256" key="6">
    <source>
        <dbReference type="SAM" id="MobiDB-lite"/>
    </source>
</evidence>
<evidence type="ECO:0000313" key="8">
    <source>
        <dbReference type="Proteomes" id="UP000000709"/>
    </source>
</evidence>
<dbReference type="GO" id="GO:0000122">
    <property type="term" value="P:negative regulation of transcription by RNA polymerase II"/>
    <property type="evidence" value="ECO:0007669"/>
    <property type="project" value="EnsemblFungi"/>
</dbReference>
<dbReference type="GO" id="GO:0000747">
    <property type="term" value="P:conjugation with cellular fusion"/>
    <property type="evidence" value="ECO:0007669"/>
    <property type="project" value="EnsemblFungi"/>
</dbReference>
<dbReference type="OrthoDB" id="1095242at2759"/>
<organism evidence="8">
    <name type="scientific">Spathaspora passalidarum (strain NRRL Y-27907 / 11-Y1)</name>
    <dbReference type="NCBI Taxonomy" id="619300"/>
    <lineage>
        <taxon>Eukaryota</taxon>
        <taxon>Fungi</taxon>
        <taxon>Dikarya</taxon>
        <taxon>Ascomycota</taxon>
        <taxon>Saccharomycotina</taxon>
        <taxon>Pichiomycetes</taxon>
        <taxon>Debaryomycetaceae</taxon>
        <taxon>Spathaspora</taxon>
    </lineage>
</organism>
<dbReference type="EMBL" id="GL996499">
    <property type="protein sequence ID" value="EGW35202.1"/>
    <property type="molecule type" value="Genomic_DNA"/>
</dbReference>
<comment type="subcellular location">
    <subcellularLocation>
        <location evidence="1">Nucleus</location>
    </subcellularLocation>
</comment>
<feature type="region of interest" description="Disordered" evidence="6">
    <location>
        <begin position="470"/>
        <end position="525"/>
    </location>
</feature>
<evidence type="ECO:0008006" key="9">
    <source>
        <dbReference type="Google" id="ProtNLM"/>
    </source>
</evidence>
<keyword evidence="3" id="KW-0804">Transcription</keyword>
<dbReference type="eggNOG" id="ENOG502QTVR">
    <property type="taxonomic scope" value="Eukaryota"/>
</dbReference>
<sequence length="525" mass="60233">MSSELRTSDDTSSEAEVKESLRLIEDLKFFLATAPANWQENQVIRRYYLNHDEGFVSCVFWNNLYFITGTDIVRCIVYKFEHFGRKIVDRKKFEEGIFSDLRNLKCGTDAILEPPRSEFLEFLFKNSCLRTQKKQKVFFWFNVPHDKLMADALERDLKKEKLMQAPTTIAVREPALSFNYDESSNLYTQLTKHMDQQKKINDASLTELGEPKQDLSTQSSPEYTTTTRTKDEDYGYLSEETPAQYKTHSDYEDDFPLDYVDPNNSNQEGYITLDPNSQAYVLDDNYETFLDPTLFVPPTQNQTPANPVAFNDEYLIEQTQPLKTPSIPMSSASLQPRSSKYYSVQSVNGDEFFPTFQQVPLSAKFQSTFAGQLPTPTFLKPQPMPISATAQYYDPNQLFEPPIAYNVLNSESEYWANMAPATTTTGLPVYEAFHPYQVMNEPEIVPVQVMNQGYYGMAPPGPPTQNIYNGYQGMPSARSGKIVKKKRPSISSKSKSMDRDNQFRSLNDVVHSKNTRIVNKKDQTR</sequence>
<dbReference type="GO" id="GO:2000220">
    <property type="term" value="P:regulation of pseudohyphal growth"/>
    <property type="evidence" value="ECO:0007669"/>
    <property type="project" value="TreeGrafter"/>
</dbReference>
<dbReference type="GO" id="GO:0007124">
    <property type="term" value="P:pseudohyphal growth"/>
    <property type="evidence" value="ECO:0007669"/>
    <property type="project" value="EnsemblFungi"/>
</dbReference>
<keyword evidence="2" id="KW-0805">Transcription regulation</keyword>
<dbReference type="GO" id="GO:0005654">
    <property type="term" value="C:nucleoplasm"/>
    <property type="evidence" value="ECO:0007669"/>
    <property type="project" value="EnsemblFungi"/>
</dbReference>
<evidence type="ECO:0000256" key="2">
    <source>
        <dbReference type="ARBA" id="ARBA00023015"/>
    </source>
</evidence>
<dbReference type="InterPro" id="IPR052127">
    <property type="entry name" value="STE12_transcription_factor"/>
</dbReference>
<dbReference type="AlphaFoldDB" id="G3AG63"/>
<keyword evidence="4" id="KW-0539">Nucleus</keyword>
<dbReference type="GO" id="GO:0045944">
    <property type="term" value="P:positive regulation of transcription by RNA polymerase II"/>
    <property type="evidence" value="ECO:0007669"/>
    <property type="project" value="EnsemblFungi"/>
</dbReference>
<dbReference type="GO" id="GO:0001403">
    <property type="term" value="P:invasive growth in response to glucose limitation"/>
    <property type="evidence" value="ECO:0007669"/>
    <property type="project" value="EnsemblFungi"/>
</dbReference>
<dbReference type="OMA" id="PESEYWT"/>
<keyword evidence="8" id="KW-1185">Reference proteome</keyword>
<dbReference type="STRING" id="619300.G3AG63"/>
<feature type="region of interest" description="Disordered" evidence="6">
    <location>
        <begin position="206"/>
        <end position="234"/>
    </location>
</feature>
<protein>
    <recommendedName>
        <fullName evidence="9">Transcription factor</fullName>
    </recommendedName>
</protein>
<evidence type="ECO:0000313" key="7">
    <source>
        <dbReference type="EMBL" id="EGW35202.1"/>
    </source>
</evidence>
<dbReference type="HOGENOM" id="CLU_019798_1_0_1"/>
<dbReference type="InParanoid" id="G3AG63"/>
<evidence type="ECO:0000256" key="5">
    <source>
        <dbReference type="ARBA" id="ARBA00024345"/>
    </source>
</evidence>
<comment type="similarity">
    <text evidence="5">Belongs to the STE12 transcription factor family.</text>
</comment>
<evidence type="ECO:0000256" key="1">
    <source>
        <dbReference type="ARBA" id="ARBA00004123"/>
    </source>
</evidence>
<evidence type="ECO:0000256" key="4">
    <source>
        <dbReference type="ARBA" id="ARBA00023242"/>
    </source>
</evidence>
<name>G3AG63_SPAPN</name>
<dbReference type="KEGG" id="spaa:SPAPADRAFT_130733"/>
<dbReference type="GO" id="GO:0071444">
    <property type="term" value="P:cellular response to pheromone"/>
    <property type="evidence" value="ECO:0007669"/>
    <property type="project" value="EnsemblFungi"/>
</dbReference>
<feature type="compositionally biased region" description="Polar residues" evidence="6">
    <location>
        <begin position="214"/>
        <end position="227"/>
    </location>
</feature>
<dbReference type="InterPro" id="IPR003120">
    <property type="entry name" value="Ste12"/>
</dbReference>
<dbReference type="PANTHER" id="PTHR47427:SF1">
    <property type="entry name" value="PROTEIN STE12"/>
    <property type="match status" value="1"/>
</dbReference>
<dbReference type="RefSeq" id="XP_007372614.1">
    <property type="nucleotide sequence ID" value="XM_007372552.1"/>
</dbReference>
<accession>G3AG63</accession>
<dbReference type="GeneID" id="18869525"/>
<dbReference type="Proteomes" id="UP000000709">
    <property type="component" value="Unassembled WGS sequence"/>
</dbReference>
<evidence type="ECO:0000256" key="3">
    <source>
        <dbReference type="ARBA" id="ARBA00023163"/>
    </source>
</evidence>
<dbReference type="GO" id="GO:1990526">
    <property type="term" value="C:Ste12p-Dig1p-Dig2p complex"/>
    <property type="evidence" value="ECO:0007669"/>
    <property type="project" value="EnsemblFungi"/>
</dbReference>
<reference evidence="7 8" key="1">
    <citation type="journal article" date="2011" name="Proc. Natl. Acad. Sci. U.S.A.">
        <title>Comparative genomics of xylose-fermenting fungi for enhanced biofuel production.</title>
        <authorList>
            <person name="Wohlbach D.J."/>
            <person name="Kuo A."/>
            <person name="Sato T.K."/>
            <person name="Potts K.M."/>
            <person name="Salamov A.A."/>
            <person name="LaButti K.M."/>
            <person name="Sun H."/>
            <person name="Clum A."/>
            <person name="Pangilinan J.L."/>
            <person name="Lindquist E.A."/>
            <person name="Lucas S."/>
            <person name="Lapidus A."/>
            <person name="Jin M."/>
            <person name="Gunawan C."/>
            <person name="Balan V."/>
            <person name="Dale B.E."/>
            <person name="Jeffries T.W."/>
            <person name="Zinkel R."/>
            <person name="Barry K.W."/>
            <person name="Grigoriev I.V."/>
            <person name="Gasch A.P."/>
        </authorList>
    </citation>
    <scope>NUCLEOTIDE SEQUENCE [LARGE SCALE GENOMIC DNA]</scope>
    <source>
        <strain evidence="8">NRRL Y-27907 / 11-Y1</strain>
    </source>
</reference>
<gene>
    <name evidence="7" type="ORF">SPAPADRAFT_130733</name>
</gene>
<dbReference type="GO" id="GO:0003700">
    <property type="term" value="F:DNA-binding transcription factor activity"/>
    <property type="evidence" value="ECO:0007669"/>
    <property type="project" value="EnsemblFungi"/>
</dbReference>
<dbReference type="PANTHER" id="PTHR47427">
    <property type="entry name" value="PROTEIN STE12"/>
    <property type="match status" value="1"/>
</dbReference>
<proteinExistence type="inferred from homology"/>
<dbReference type="GO" id="GO:1990527">
    <property type="term" value="C:Tec1p-Ste12p-Dig1p complex"/>
    <property type="evidence" value="ECO:0007669"/>
    <property type="project" value="EnsemblFungi"/>
</dbReference>
<dbReference type="SMART" id="SM00424">
    <property type="entry name" value="STE"/>
    <property type="match status" value="1"/>
</dbReference>